<dbReference type="EMBL" id="AZHD01000008">
    <property type="protein sequence ID" value="OAA60985.1"/>
    <property type="molecule type" value="Genomic_DNA"/>
</dbReference>
<evidence type="ECO:0000256" key="8">
    <source>
        <dbReference type="SAM" id="MobiDB-lite"/>
    </source>
</evidence>
<dbReference type="STRING" id="1081102.A0A167TV92"/>
<feature type="region of interest" description="Disordered" evidence="8">
    <location>
        <begin position="718"/>
        <end position="742"/>
    </location>
</feature>
<dbReference type="InterPro" id="IPR028094">
    <property type="entry name" value="RTC4_C"/>
</dbReference>
<evidence type="ECO:0000256" key="4">
    <source>
        <dbReference type="ARBA" id="ARBA00009461"/>
    </source>
</evidence>
<keyword evidence="7" id="KW-0539">Nucleus</keyword>
<comment type="similarity">
    <text evidence="4">Belongs to the RTC4 family.</text>
</comment>
<feature type="compositionally biased region" description="Acidic residues" evidence="8">
    <location>
        <begin position="718"/>
        <end position="735"/>
    </location>
</feature>
<gene>
    <name evidence="10" type="ORF">SPI_05009</name>
</gene>
<feature type="compositionally biased region" description="Low complexity" evidence="8">
    <location>
        <begin position="324"/>
        <end position="333"/>
    </location>
</feature>
<feature type="compositionally biased region" description="Acidic residues" evidence="8">
    <location>
        <begin position="434"/>
        <end position="443"/>
    </location>
</feature>
<organism evidence="10 11">
    <name type="scientific">Niveomyces insectorum RCEF 264</name>
    <dbReference type="NCBI Taxonomy" id="1081102"/>
    <lineage>
        <taxon>Eukaryota</taxon>
        <taxon>Fungi</taxon>
        <taxon>Dikarya</taxon>
        <taxon>Ascomycota</taxon>
        <taxon>Pezizomycotina</taxon>
        <taxon>Sordariomycetes</taxon>
        <taxon>Hypocreomycetidae</taxon>
        <taxon>Hypocreales</taxon>
        <taxon>Cordycipitaceae</taxon>
        <taxon>Niveomyces</taxon>
    </lineage>
</organism>
<dbReference type="SMART" id="SM01312">
    <property type="entry name" value="RTC4"/>
    <property type="match status" value="1"/>
</dbReference>
<evidence type="ECO:0000313" key="10">
    <source>
        <dbReference type="EMBL" id="OAA60985.1"/>
    </source>
</evidence>
<dbReference type="InterPro" id="IPR039024">
    <property type="entry name" value="RTC4"/>
</dbReference>
<dbReference type="AlphaFoldDB" id="A0A167TV92"/>
<dbReference type="PANTHER" id="PTHR41391">
    <property type="entry name" value="RESTRICTION OF TELOMERE CAPPING PROTEIN 4"/>
    <property type="match status" value="1"/>
</dbReference>
<feature type="compositionally biased region" description="Low complexity" evidence="8">
    <location>
        <begin position="340"/>
        <end position="349"/>
    </location>
</feature>
<feature type="region of interest" description="Disordered" evidence="8">
    <location>
        <begin position="24"/>
        <end position="216"/>
    </location>
</feature>
<keyword evidence="6" id="KW-0963">Cytoplasm</keyword>
<dbReference type="OrthoDB" id="128308at2759"/>
<sequence length="742" mass="80287">MAGPPRRKPPSAARVAPSSLLLAAMTAKKSTTKRAAREPVAVDAPPLSSSDEAEMAEGEGEGGGEGVSSSKKGTVRDGKRARSTTKNDDEDDGDDGSDSSSSGGYGQRGDLQPTAFKRPAAADRTGSMSLRQRPPAKRPLHGAQKQGNENDEDDKDDEDDKLGHNSGSNSNGTSWRRQTHTVVPFDQSRKPAPRMYSSRKPFLLSSKRGNDSTSHKGWDLCSLWTWHLGTQRMLTSAPGPERLDSSDRDEDIPDDNPVKGGSAFIKPPVLSPEHKSPRKTFRHRKPAPEDEESPAKKAASFQWPLGAREYNDGDETVRARARRNPAVPAAGADADARQKSSSSSSSSSSKQRQAVTKGTPALDLIERRRIQRLRRLQQRRNGTSARFGALELEPASGDDDDEQGVSQRAVFKMPAGFGDPDDSQLGNDDIGGGVDDDDDDVDDDRNTSSGVNARWGSPSASANESDNSTAPERAVVCPLCDTPLDDDVLHALFSGGRPDTRKGYRARLQLMKFDEKMGFCARHRQQTGRQTWASRGYPDIDWARLGVRMQTHYGHVQRVLEGRTPSAFRAALQERTGRPTATGLKTTRPRAAKRGTTRAGVEDATKGGGGDDDVGTDTGDAAATTTTATTNAATVPGYYGQRGLRVMSEAIVRTFAPVLRRQAVQDPLIAARGYSQFVQDVLVPELAVRLIMEDMAVDAVDAQKILRDSVAIGELLHEEEDVVLDGEDDEDDEDDHWGSDPS</sequence>
<feature type="compositionally biased region" description="Basic residues" evidence="8">
    <location>
        <begin position="587"/>
        <end position="596"/>
    </location>
</feature>
<comment type="function">
    <text evidence="1">May be involved in a process influencing telomere capping.</text>
</comment>
<evidence type="ECO:0000256" key="7">
    <source>
        <dbReference type="ARBA" id="ARBA00023242"/>
    </source>
</evidence>
<evidence type="ECO:0000256" key="1">
    <source>
        <dbReference type="ARBA" id="ARBA00002738"/>
    </source>
</evidence>
<accession>A0A167TV92</accession>
<comment type="subcellular location">
    <subcellularLocation>
        <location evidence="3">Cytoplasm</location>
    </subcellularLocation>
    <subcellularLocation>
        <location evidence="2">Nucleus</location>
    </subcellularLocation>
</comment>
<feature type="compositionally biased region" description="Acidic residues" evidence="8">
    <location>
        <begin position="51"/>
        <end position="62"/>
    </location>
</feature>
<name>A0A167TV92_9HYPO</name>
<evidence type="ECO:0000313" key="11">
    <source>
        <dbReference type="Proteomes" id="UP000076874"/>
    </source>
</evidence>
<feature type="region of interest" description="Disordered" evidence="8">
    <location>
        <begin position="577"/>
        <end position="622"/>
    </location>
</feature>
<evidence type="ECO:0000256" key="2">
    <source>
        <dbReference type="ARBA" id="ARBA00004123"/>
    </source>
</evidence>
<evidence type="ECO:0000256" key="6">
    <source>
        <dbReference type="ARBA" id="ARBA00022490"/>
    </source>
</evidence>
<feature type="compositionally biased region" description="Basic and acidic residues" evidence="8">
    <location>
        <begin position="309"/>
        <end position="318"/>
    </location>
</feature>
<dbReference type="GO" id="GO:0005737">
    <property type="term" value="C:cytoplasm"/>
    <property type="evidence" value="ECO:0007669"/>
    <property type="project" value="UniProtKB-SubCell"/>
</dbReference>
<feature type="compositionally biased region" description="Acidic residues" evidence="8">
    <location>
        <begin position="149"/>
        <end position="160"/>
    </location>
</feature>
<evidence type="ECO:0000256" key="5">
    <source>
        <dbReference type="ARBA" id="ARBA00015162"/>
    </source>
</evidence>
<proteinExistence type="inferred from homology"/>
<dbReference type="Pfam" id="PF14474">
    <property type="entry name" value="RTC4"/>
    <property type="match status" value="1"/>
</dbReference>
<dbReference type="Proteomes" id="UP000076874">
    <property type="component" value="Unassembled WGS sequence"/>
</dbReference>
<evidence type="ECO:0000259" key="9">
    <source>
        <dbReference type="SMART" id="SM01312"/>
    </source>
</evidence>
<evidence type="ECO:0000256" key="3">
    <source>
        <dbReference type="ARBA" id="ARBA00004496"/>
    </source>
</evidence>
<feature type="region of interest" description="Disordered" evidence="8">
    <location>
        <begin position="235"/>
        <end position="470"/>
    </location>
</feature>
<reference evidence="10 11" key="1">
    <citation type="journal article" date="2016" name="Genome Biol. Evol.">
        <title>Divergent and convergent evolution of fungal pathogenicity.</title>
        <authorList>
            <person name="Shang Y."/>
            <person name="Xiao G."/>
            <person name="Zheng P."/>
            <person name="Cen K."/>
            <person name="Zhan S."/>
            <person name="Wang C."/>
        </authorList>
    </citation>
    <scope>NUCLEOTIDE SEQUENCE [LARGE SCALE GENOMIC DNA]</scope>
    <source>
        <strain evidence="10 11">RCEF 264</strain>
    </source>
</reference>
<feature type="compositionally biased region" description="Acidic residues" evidence="8">
    <location>
        <begin position="88"/>
        <end position="97"/>
    </location>
</feature>
<feature type="domain" description="Restriction of telomere capping protein 4 C-terminal" evidence="9">
    <location>
        <begin position="559"/>
        <end position="719"/>
    </location>
</feature>
<dbReference type="PANTHER" id="PTHR41391:SF1">
    <property type="entry name" value="RESTRICTION OF TELOMERE CAPPING PROTEIN 4"/>
    <property type="match status" value="1"/>
</dbReference>
<keyword evidence="11" id="KW-1185">Reference proteome</keyword>
<feature type="compositionally biased region" description="Basic residues" evidence="8">
    <location>
        <begin position="369"/>
        <end position="378"/>
    </location>
</feature>
<feature type="compositionally biased region" description="Polar residues" evidence="8">
    <location>
        <begin position="458"/>
        <end position="470"/>
    </location>
</feature>
<comment type="caution">
    <text evidence="10">The sequence shown here is derived from an EMBL/GenBank/DDBJ whole genome shotgun (WGS) entry which is preliminary data.</text>
</comment>
<protein>
    <recommendedName>
        <fullName evidence="5">Restriction of telomere capping protein 4</fullName>
    </recommendedName>
</protein>
<feature type="compositionally biased region" description="Basic residues" evidence="8">
    <location>
        <begin position="276"/>
        <end position="285"/>
    </location>
</feature>
<dbReference type="GO" id="GO:0005634">
    <property type="term" value="C:nucleus"/>
    <property type="evidence" value="ECO:0007669"/>
    <property type="project" value="UniProtKB-SubCell"/>
</dbReference>